<dbReference type="PIRSF" id="PIRSF000103">
    <property type="entry name" value="HIBADH"/>
    <property type="match status" value="1"/>
</dbReference>
<evidence type="ECO:0000256" key="2">
    <source>
        <dbReference type="ARBA" id="ARBA00006013"/>
    </source>
</evidence>
<dbReference type="GO" id="GO:0050661">
    <property type="term" value="F:NADP binding"/>
    <property type="evidence" value="ECO:0007669"/>
    <property type="project" value="InterPro"/>
</dbReference>
<dbReference type="InterPro" id="IPR036291">
    <property type="entry name" value="NAD(P)-bd_dom_sf"/>
</dbReference>
<keyword evidence="5 11" id="KW-0560">Oxidoreductase</keyword>
<dbReference type="InterPro" id="IPR029154">
    <property type="entry name" value="HIBADH-like_NADP-bd"/>
</dbReference>
<organism evidence="11 12">
    <name type="scientific">Rozella allomycis (strain CSF55)</name>
    <dbReference type="NCBI Taxonomy" id="988480"/>
    <lineage>
        <taxon>Eukaryota</taxon>
        <taxon>Fungi</taxon>
        <taxon>Fungi incertae sedis</taxon>
        <taxon>Cryptomycota</taxon>
        <taxon>Cryptomycota incertae sedis</taxon>
        <taxon>Rozella</taxon>
    </lineage>
</organism>
<reference evidence="11 12" key="1">
    <citation type="journal article" date="2013" name="Curr. Biol.">
        <title>Shared signatures of parasitism and phylogenomics unite Cryptomycota and microsporidia.</title>
        <authorList>
            <person name="James T.Y."/>
            <person name="Pelin A."/>
            <person name="Bonen L."/>
            <person name="Ahrendt S."/>
            <person name="Sain D."/>
            <person name="Corradi N."/>
            <person name="Stajich J.E."/>
        </authorList>
    </citation>
    <scope>NUCLEOTIDE SEQUENCE [LARGE SCALE GENOMIC DNA]</scope>
    <source>
        <strain evidence="11 12">CSF55</strain>
    </source>
</reference>
<name>A0A075ARP7_ROZAC</name>
<dbReference type="PANTHER" id="PTHR22981:SF7">
    <property type="entry name" value="3-HYDROXYISOBUTYRATE DEHYDROGENASE, MITOCHONDRIAL"/>
    <property type="match status" value="1"/>
</dbReference>
<dbReference type="STRING" id="988480.A0A075ARP7"/>
<dbReference type="UniPathway" id="UPA00362"/>
<dbReference type="FunFam" id="1.10.1040.10:FF:000006">
    <property type="entry name" value="3-hydroxyisobutyrate dehydrogenase"/>
    <property type="match status" value="1"/>
</dbReference>
<comment type="catalytic activity">
    <reaction evidence="7">
        <text>3-hydroxy-2-methylpropanoate + NAD(+) = 2-methyl-3-oxopropanoate + NADH + H(+)</text>
        <dbReference type="Rhea" id="RHEA:17681"/>
        <dbReference type="ChEBI" id="CHEBI:11805"/>
        <dbReference type="ChEBI" id="CHEBI:15378"/>
        <dbReference type="ChEBI" id="CHEBI:57540"/>
        <dbReference type="ChEBI" id="CHEBI:57700"/>
        <dbReference type="ChEBI" id="CHEBI:57945"/>
        <dbReference type="EC" id="1.1.1.31"/>
    </reaction>
</comment>
<keyword evidence="4" id="KW-0101">Branched-chain amino acid catabolism</keyword>
<comment type="similarity">
    <text evidence="2">Belongs to the HIBADH-related family. 3-hydroxyisobutyrate dehydrogenase subfamily.</text>
</comment>
<evidence type="ECO:0000259" key="9">
    <source>
        <dbReference type="Pfam" id="PF03446"/>
    </source>
</evidence>
<evidence type="ECO:0000256" key="3">
    <source>
        <dbReference type="ARBA" id="ARBA00012991"/>
    </source>
</evidence>
<keyword evidence="12" id="KW-1185">Reference proteome</keyword>
<dbReference type="NCBIfam" id="TIGR01692">
    <property type="entry name" value="HIBADH"/>
    <property type="match status" value="1"/>
</dbReference>
<dbReference type="GO" id="GO:0051287">
    <property type="term" value="F:NAD binding"/>
    <property type="evidence" value="ECO:0007669"/>
    <property type="project" value="InterPro"/>
</dbReference>
<feature type="domain" description="6-phosphogluconate dehydrogenase NADP-binding" evidence="9">
    <location>
        <begin position="3"/>
        <end position="164"/>
    </location>
</feature>
<evidence type="ECO:0000259" key="10">
    <source>
        <dbReference type="Pfam" id="PF14833"/>
    </source>
</evidence>
<sequence length="300" mass="32615">MKTIGFIGIGKMGLPMVQNLIKNGRKVVIFDTNTEVLKKMSSNPNCATVSNPKNVLDYTNELITMLPENSHVKSVYFGKHGLFESKNLADSLLIDCSTVQPQLALEIYNEFQKKDASTVDAPVSGGVKGAEAGSLTFMVGCDETKAKQIDPILKLMGKTIVYCGKHGHGLVAKLCNNMLLGTLMAGTSEALLLGQRLGLDPKLLTKIINISSGRNWCSELYNPVPGVQDQVPSSNGYSGGFSTKLMKKDLSLAHDASGGNVELPISSKVLEIYKEVLEMGNKAEDKDFSYVFQYLKNKKK</sequence>
<evidence type="ECO:0000256" key="8">
    <source>
        <dbReference type="PIRSR" id="PIRSR000103-1"/>
    </source>
</evidence>
<dbReference type="SUPFAM" id="SSF51735">
    <property type="entry name" value="NAD(P)-binding Rossmann-fold domains"/>
    <property type="match status" value="1"/>
</dbReference>
<dbReference type="GO" id="GO:0008442">
    <property type="term" value="F:3-hydroxyisobutyrate dehydrogenase activity"/>
    <property type="evidence" value="ECO:0007669"/>
    <property type="project" value="UniProtKB-EC"/>
</dbReference>
<dbReference type="Pfam" id="PF03446">
    <property type="entry name" value="NAD_binding_2"/>
    <property type="match status" value="1"/>
</dbReference>
<dbReference type="SUPFAM" id="SSF48179">
    <property type="entry name" value="6-phosphogluconate dehydrogenase C-terminal domain-like"/>
    <property type="match status" value="1"/>
</dbReference>
<dbReference type="GO" id="GO:0006574">
    <property type="term" value="P:L-valine catabolic process"/>
    <property type="evidence" value="ECO:0007669"/>
    <property type="project" value="UniProtKB-UniPathway"/>
</dbReference>
<evidence type="ECO:0000256" key="7">
    <source>
        <dbReference type="ARBA" id="ARBA00049197"/>
    </source>
</evidence>
<dbReference type="OrthoDB" id="21615at2759"/>
<feature type="active site" evidence="8">
    <location>
        <position position="173"/>
    </location>
</feature>
<dbReference type="Gene3D" id="3.40.50.720">
    <property type="entry name" value="NAD(P)-binding Rossmann-like Domain"/>
    <property type="match status" value="1"/>
</dbReference>
<evidence type="ECO:0000313" key="11">
    <source>
        <dbReference type="EMBL" id="EPZ32956.1"/>
    </source>
</evidence>
<evidence type="ECO:0000256" key="1">
    <source>
        <dbReference type="ARBA" id="ARBA00005109"/>
    </source>
</evidence>
<evidence type="ECO:0000313" key="12">
    <source>
        <dbReference type="Proteomes" id="UP000030755"/>
    </source>
</evidence>
<protein>
    <recommendedName>
        <fullName evidence="3">3-hydroxyisobutyrate dehydrogenase</fullName>
        <ecNumber evidence="3">1.1.1.31</ecNumber>
    </recommendedName>
</protein>
<keyword evidence="6" id="KW-0520">NAD</keyword>
<dbReference type="PANTHER" id="PTHR22981">
    <property type="entry name" value="3-HYDROXYISOBUTYRATE DEHYDROGENASE-RELATED"/>
    <property type="match status" value="1"/>
</dbReference>
<dbReference type="HOGENOM" id="CLU_035117_6_0_1"/>
<gene>
    <name evidence="11" type="ORF">O9G_005288</name>
</gene>
<accession>A0A075ARP7</accession>
<dbReference type="AlphaFoldDB" id="A0A075ARP7"/>
<dbReference type="InterPro" id="IPR006115">
    <property type="entry name" value="6PGDH_NADP-bd"/>
</dbReference>
<dbReference type="InterPro" id="IPR015815">
    <property type="entry name" value="HIBADH-related"/>
</dbReference>
<dbReference type="EC" id="1.1.1.31" evidence="3"/>
<dbReference type="Proteomes" id="UP000030755">
    <property type="component" value="Unassembled WGS sequence"/>
</dbReference>
<dbReference type="InterPro" id="IPR011548">
    <property type="entry name" value="HIBADH"/>
</dbReference>
<comment type="pathway">
    <text evidence="1">Amino-acid degradation; L-valine degradation.</text>
</comment>
<dbReference type="Gene3D" id="1.10.1040.10">
    <property type="entry name" value="N-(1-d-carboxylethyl)-l-norvaline Dehydrogenase, domain 2"/>
    <property type="match status" value="1"/>
</dbReference>
<evidence type="ECO:0000256" key="5">
    <source>
        <dbReference type="ARBA" id="ARBA00023002"/>
    </source>
</evidence>
<dbReference type="InterPro" id="IPR013328">
    <property type="entry name" value="6PGD_dom2"/>
</dbReference>
<dbReference type="OMA" id="NSTGRCW"/>
<feature type="domain" description="3-hydroxyisobutyrate dehydrogenase-like NAD-binding" evidence="10">
    <location>
        <begin position="167"/>
        <end position="290"/>
    </location>
</feature>
<dbReference type="Pfam" id="PF14833">
    <property type="entry name" value="NAD_binding_11"/>
    <property type="match status" value="1"/>
</dbReference>
<dbReference type="EMBL" id="KE561092">
    <property type="protein sequence ID" value="EPZ32956.1"/>
    <property type="molecule type" value="Genomic_DNA"/>
</dbReference>
<dbReference type="InterPro" id="IPR008927">
    <property type="entry name" value="6-PGluconate_DH-like_C_sf"/>
</dbReference>
<evidence type="ECO:0000256" key="6">
    <source>
        <dbReference type="ARBA" id="ARBA00023027"/>
    </source>
</evidence>
<proteinExistence type="inferred from homology"/>
<evidence type="ECO:0000256" key="4">
    <source>
        <dbReference type="ARBA" id="ARBA00022456"/>
    </source>
</evidence>